<accession>A0A7I8VJE9</accession>
<dbReference type="GO" id="GO:0050684">
    <property type="term" value="P:regulation of mRNA processing"/>
    <property type="evidence" value="ECO:0007669"/>
    <property type="project" value="InterPro"/>
</dbReference>
<dbReference type="PANTHER" id="PTHR14700">
    <property type="entry name" value="PENTATRICOPEPTIDE REPEAT-CONTAINING PROTEIN 2, MITOCHONDRIAL"/>
    <property type="match status" value="1"/>
</dbReference>
<name>A0A7I8VJE9_9ANNE</name>
<dbReference type="AlphaFoldDB" id="A0A7I8VJE9"/>
<feature type="region of interest" description="Disordered" evidence="1">
    <location>
        <begin position="371"/>
        <end position="397"/>
    </location>
</feature>
<organism evidence="2 3">
    <name type="scientific">Dimorphilus gyrociliatus</name>
    <dbReference type="NCBI Taxonomy" id="2664684"/>
    <lineage>
        <taxon>Eukaryota</taxon>
        <taxon>Metazoa</taxon>
        <taxon>Spiralia</taxon>
        <taxon>Lophotrochozoa</taxon>
        <taxon>Annelida</taxon>
        <taxon>Polychaeta</taxon>
        <taxon>Polychaeta incertae sedis</taxon>
        <taxon>Dinophilidae</taxon>
        <taxon>Dimorphilus</taxon>
    </lineage>
</organism>
<dbReference type="Proteomes" id="UP000549394">
    <property type="component" value="Unassembled WGS sequence"/>
</dbReference>
<protein>
    <submittedName>
        <fullName evidence="2">Uncharacterized protein</fullName>
    </submittedName>
</protein>
<evidence type="ECO:0000313" key="2">
    <source>
        <dbReference type="EMBL" id="CAD5116404.1"/>
    </source>
</evidence>
<dbReference type="OrthoDB" id="6073372at2759"/>
<dbReference type="InterPro" id="IPR034629">
    <property type="entry name" value="PTCD2"/>
</dbReference>
<sequence>MATAMKHVNFLRSAASKFSLLNASLNTNFVSNSSKRYLFSGEILGLENYLRHRDQTLHRLGDLQTKFGDRMREYLKSENEQTIFTDDLKTIVYAAKGVDDLELTKIMINKYHKQSEELRFSTFHFGPIVMRLAHVLNNPQFAWELFNDKNLNGFFDQMSSFVILMDLLFNSKLYEDCLKALQIIADKNLNGVKYPMDCVTIAAAACLKLNTPQAFKVLLSILRESKKLGSSVSIRSLVYAAELALLQGSPETALEILSMQIVNEGRRTPLAYVNTKLKVNIELGRFEDCLASIKSCILMEDLPESYRKNGKVFESIINSLKSGLEEKNDVNLNMQFTLINSMLEQGDHISSSSYEDYLMRPVIRRRKLHDGYKSRERSSFPGERNNRKGNRPGLLEA</sequence>
<dbReference type="GO" id="GO:0007005">
    <property type="term" value="P:mitochondrion organization"/>
    <property type="evidence" value="ECO:0007669"/>
    <property type="project" value="TreeGrafter"/>
</dbReference>
<reference evidence="2 3" key="1">
    <citation type="submission" date="2020-08" db="EMBL/GenBank/DDBJ databases">
        <authorList>
            <person name="Hejnol A."/>
        </authorList>
    </citation>
    <scope>NUCLEOTIDE SEQUENCE [LARGE SCALE GENOMIC DNA]</scope>
</reference>
<evidence type="ECO:0000313" key="3">
    <source>
        <dbReference type="Proteomes" id="UP000549394"/>
    </source>
</evidence>
<dbReference type="GO" id="GO:0003723">
    <property type="term" value="F:RNA binding"/>
    <property type="evidence" value="ECO:0007669"/>
    <property type="project" value="TreeGrafter"/>
</dbReference>
<dbReference type="GO" id="GO:0005739">
    <property type="term" value="C:mitochondrion"/>
    <property type="evidence" value="ECO:0007669"/>
    <property type="project" value="InterPro"/>
</dbReference>
<dbReference type="PANTHER" id="PTHR14700:SF0">
    <property type="entry name" value="PENTATRICOPEPTIDE REPEAT-CONTAINING PROTEIN 2, MITOCHONDRIAL"/>
    <property type="match status" value="1"/>
</dbReference>
<dbReference type="EMBL" id="CAJFCJ010000006">
    <property type="protein sequence ID" value="CAD5116404.1"/>
    <property type="molecule type" value="Genomic_DNA"/>
</dbReference>
<evidence type="ECO:0000256" key="1">
    <source>
        <dbReference type="SAM" id="MobiDB-lite"/>
    </source>
</evidence>
<keyword evidence="3" id="KW-1185">Reference proteome</keyword>
<comment type="caution">
    <text evidence="2">The sequence shown here is derived from an EMBL/GenBank/DDBJ whole genome shotgun (WGS) entry which is preliminary data.</text>
</comment>
<proteinExistence type="predicted"/>
<gene>
    <name evidence="2" type="ORF">DGYR_LOCUS5041</name>
</gene>